<keyword evidence="4" id="KW-1003">Cell membrane</keyword>
<dbReference type="PANTHER" id="PTHR30425">
    <property type="entry name" value="PHOSPHATE TRANSPORT SYSTEM PERMEASE PROTEIN PST"/>
    <property type="match status" value="1"/>
</dbReference>
<comment type="subcellular location">
    <subcellularLocation>
        <location evidence="1 9">Cell membrane</location>
        <topology evidence="1 9">Multi-pass membrane protein</topology>
    </subcellularLocation>
</comment>
<dbReference type="Proteomes" id="UP000477488">
    <property type="component" value="Unassembled WGS sequence"/>
</dbReference>
<organism evidence="11 12">
    <name type="scientific">Desulfovibrio porci</name>
    <dbReference type="NCBI Taxonomy" id="2605782"/>
    <lineage>
        <taxon>Bacteria</taxon>
        <taxon>Pseudomonadati</taxon>
        <taxon>Thermodesulfobacteriota</taxon>
        <taxon>Desulfovibrionia</taxon>
        <taxon>Desulfovibrionales</taxon>
        <taxon>Desulfovibrionaceae</taxon>
        <taxon>Desulfovibrio</taxon>
    </lineage>
</organism>
<dbReference type="PROSITE" id="PS50928">
    <property type="entry name" value="ABC_TM1"/>
    <property type="match status" value="1"/>
</dbReference>
<comment type="similarity">
    <text evidence="2">Belongs to the binding-protein-dependent transport system permease family. CysTW subfamily.</text>
</comment>
<evidence type="ECO:0000256" key="4">
    <source>
        <dbReference type="ARBA" id="ARBA00022475"/>
    </source>
</evidence>
<evidence type="ECO:0000256" key="1">
    <source>
        <dbReference type="ARBA" id="ARBA00004651"/>
    </source>
</evidence>
<feature type="transmembrane region" description="Helical" evidence="9">
    <location>
        <begin position="176"/>
        <end position="200"/>
    </location>
</feature>
<sequence length="330" mass="34279">MRKNREHTAKAAGEITAFPVAPAASAIAASFPDASCGCPALEPGDRAGWSMRLAAVLAVCGVALLFAMVLAAALPALLRPGPGWPLEWLWQPYQGHFGILPMCLGSLALAAFALCAGWPLALGLCCWLLTEEARAARPLTRLTGGLIRFMTTIPTVVYGFAAVFLLTPLVRTALGGTGMCLLAAGIMLTLLILPTMVLVLEAGLAPRLERLCPWGQALGFSRLDLLRLFVLPKAGRNLAAAAVLGFGRAVGDTLIPLMLAGNATQVPGGLTESLRTLTAHMALVTANEVGGAAYNSLFVAGLILLLVNAGASLALRRLGARSRPRAEVGS</sequence>
<dbReference type="GO" id="GO:0005886">
    <property type="term" value="C:plasma membrane"/>
    <property type="evidence" value="ECO:0007669"/>
    <property type="project" value="UniProtKB-SubCell"/>
</dbReference>
<dbReference type="Pfam" id="PF00528">
    <property type="entry name" value="BPD_transp_1"/>
    <property type="match status" value="1"/>
</dbReference>
<keyword evidence="8 9" id="KW-0472">Membrane</keyword>
<dbReference type="GO" id="GO:0006817">
    <property type="term" value="P:phosphate ion transport"/>
    <property type="evidence" value="ECO:0007669"/>
    <property type="project" value="UniProtKB-KW"/>
</dbReference>
<dbReference type="InterPro" id="IPR035906">
    <property type="entry name" value="MetI-like_sf"/>
</dbReference>
<name>A0A6L5XJM5_9BACT</name>
<proteinExistence type="inferred from homology"/>
<keyword evidence="5" id="KW-0592">Phosphate transport</keyword>
<feature type="transmembrane region" description="Helical" evidence="9">
    <location>
        <begin position="98"/>
        <end position="129"/>
    </location>
</feature>
<protein>
    <submittedName>
        <fullName evidence="11">ABC transporter permease subunit</fullName>
    </submittedName>
</protein>
<evidence type="ECO:0000256" key="8">
    <source>
        <dbReference type="ARBA" id="ARBA00023136"/>
    </source>
</evidence>
<dbReference type="EMBL" id="VUMH01000003">
    <property type="protein sequence ID" value="MSS27344.1"/>
    <property type="molecule type" value="Genomic_DNA"/>
</dbReference>
<comment type="caution">
    <text evidence="11">The sequence shown here is derived from an EMBL/GenBank/DDBJ whole genome shotgun (WGS) entry which is preliminary data.</text>
</comment>
<keyword evidence="12" id="KW-1185">Reference proteome</keyword>
<feature type="transmembrane region" description="Helical" evidence="9">
    <location>
        <begin position="149"/>
        <end position="170"/>
    </location>
</feature>
<reference evidence="11 12" key="1">
    <citation type="submission" date="2019-09" db="EMBL/GenBank/DDBJ databases">
        <title>In-depth cultivation of the pig gut microbiome towards novel bacterial diversity and tailored functional studies.</title>
        <authorList>
            <person name="Wylensek D."/>
            <person name="Hitch T.C.A."/>
            <person name="Clavel T."/>
        </authorList>
    </citation>
    <scope>NUCLEOTIDE SEQUENCE [LARGE SCALE GENOMIC DNA]</scope>
    <source>
        <strain evidence="11 12">PG-178-WT-4</strain>
    </source>
</reference>
<evidence type="ECO:0000256" key="2">
    <source>
        <dbReference type="ARBA" id="ARBA00007069"/>
    </source>
</evidence>
<evidence type="ECO:0000256" key="9">
    <source>
        <dbReference type="RuleBase" id="RU363032"/>
    </source>
</evidence>
<evidence type="ECO:0000256" key="6">
    <source>
        <dbReference type="ARBA" id="ARBA00022692"/>
    </source>
</evidence>
<keyword evidence="7 9" id="KW-1133">Transmembrane helix</keyword>
<evidence type="ECO:0000259" key="10">
    <source>
        <dbReference type="PROSITE" id="PS50928"/>
    </source>
</evidence>
<feature type="transmembrane region" description="Helical" evidence="9">
    <location>
        <begin position="53"/>
        <end position="78"/>
    </location>
</feature>
<feature type="transmembrane region" description="Helical" evidence="9">
    <location>
        <begin position="237"/>
        <end position="259"/>
    </location>
</feature>
<keyword evidence="3 9" id="KW-0813">Transport</keyword>
<evidence type="ECO:0000256" key="3">
    <source>
        <dbReference type="ARBA" id="ARBA00022448"/>
    </source>
</evidence>
<dbReference type="InterPro" id="IPR051124">
    <property type="entry name" value="Phosphate_Transport_Permease"/>
</dbReference>
<evidence type="ECO:0000313" key="11">
    <source>
        <dbReference type="EMBL" id="MSS27344.1"/>
    </source>
</evidence>
<dbReference type="InterPro" id="IPR000515">
    <property type="entry name" value="MetI-like"/>
</dbReference>
<dbReference type="AlphaFoldDB" id="A0A6L5XJM5"/>
<feature type="transmembrane region" description="Helical" evidence="9">
    <location>
        <begin position="293"/>
        <end position="315"/>
    </location>
</feature>
<evidence type="ECO:0000256" key="5">
    <source>
        <dbReference type="ARBA" id="ARBA00022592"/>
    </source>
</evidence>
<accession>A0A6L5XJM5</accession>
<dbReference type="GO" id="GO:0055085">
    <property type="term" value="P:transmembrane transport"/>
    <property type="evidence" value="ECO:0007669"/>
    <property type="project" value="InterPro"/>
</dbReference>
<dbReference type="RefSeq" id="WP_154509597.1">
    <property type="nucleotide sequence ID" value="NZ_VUMH01000003.1"/>
</dbReference>
<dbReference type="Gene3D" id="1.10.3720.10">
    <property type="entry name" value="MetI-like"/>
    <property type="match status" value="1"/>
</dbReference>
<dbReference type="SUPFAM" id="SSF161098">
    <property type="entry name" value="MetI-like"/>
    <property type="match status" value="1"/>
</dbReference>
<feature type="domain" description="ABC transmembrane type-1" evidence="10">
    <location>
        <begin position="103"/>
        <end position="315"/>
    </location>
</feature>
<evidence type="ECO:0000313" key="12">
    <source>
        <dbReference type="Proteomes" id="UP000477488"/>
    </source>
</evidence>
<evidence type="ECO:0000256" key="7">
    <source>
        <dbReference type="ARBA" id="ARBA00022989"/>
    </source>
</evidence>
<dbReference type="CDD" id="cd06261">
    <property type="entry name" value="TM_PBP2"/>
    <property type="match status" value="1"/>
</dbReference>
<keyword evidence="6 9" id="KW-0812">Transmembrane</keyword>
<dbReference type="PANTHER" id="PTHR30425:SF1">
    <property type="entry name" value="PHOSPHATE TRANSPORT SYSTEM PERMEASE PROTEIN PSTC"/>
    <property type="match status" value="1"/>
</dbReference>
<gene>
    <name evidence="11" type="ORF">FYJ44_04625</name>
</gene>